<comment type="cofactor">
    <cofactor evidence="1">
        <name>Zn(2+)</name>
        <dbReference type="ChEBI" id="CHEBI:29105"/>
    </cofactor>
</comment>
<evidence type="ECO:0000256" key="2">
    <source>
        <dbReference type="ARBA" id="ARBA00008829"/>
    </source>
</evidence>
<feature type="domain" description="Amidohydrolase-related" evidence="5">
    <location>
        <begin position="20"/>
        <end position="321"/>
    </location>
</feature>
<dbReference type="InterPro" id="IPR006680">
    <property type="entry name" value="Amidohydro-rel"/>
</dbReference>
<comment type="catalytic activity">
    <reaction evidence="3">
        <text>5,6-dihydrouracil + H2O = 3-(carbamoylamino)propanoate + H(+)</text>
        <dbReference type="Rhea" id="RHEA:16121"/>
        <dbReference type="ChEBI" id="CHEBI:11892"/>
        <dbReference type="ChEBI" id="CHEBI:15377"/>
        <dbReference type="ChEBI" id="CHEBI:15378"/>
        <dbReference type="ChEBI" id="CHEBI:15901"/>
        <dbReference type="EC" id="3.5.2.2"/>
    </reaction>
</comment>
<proteinExistence type="inferred from homology"/>
<dbReference type="PANTHER" id="PTHR11647:SF1">
    <property type="entry name" value="COLLAPSIN RESPONSE MEDIATOR PROTEIN"/>
    <property type="match status" value="1"/>
</dbReference>
<protein>
    <recommendedName>
        <fullName evidence="4">dihydropyrimidinase</fullName>
        <ecNumber evidence="4">3.5.2.2</ecNumber>
    </recommendedName>
</protein>
<sequence length="351" mass="36430">MPAANFSGLPIEVIDAAGHVVVPGFVDIHEHITGGGGEAGPASRTPEAQLSEIIAAGVTTVVGTLGTDCVSRSLENLRAKVAALEADGLHAHMWVGCYRVPSPTLTGSLVRDMTLVVGAGEVAVSDHRSSWPSTAELLSLAADARVGGMLIGKRGVLHLHVGDAPSLLGPLWAVVNATGGALPMTHLLPTHVSLRGPALLADAARWVRQGGHVDFTADQAGENASVAALLEWRRVGVPLSGVSLSSDAFGSLPEYDSAGRLVRYGAFSPASLLATVRALVLAHGWAFPTALQLVTRNPAHFLGLLAAGRVEAGLPGDVLVLREADLALRWSFARGKKVLAPGWVKKGMFEK</sequence>
<evidence type="ECO:0000259" key="5">
    <source>
        <dbReference type="Pfam" id="PF01979"/>
    </source>
</evidence>
<dbReference type="Pfam" id="PF01979">
    <property type="entry name" value="Amidohydro_1"/>
    <property type="match status" value="1"/>
</dbReference>
<comment type="similarity">
    <text evidence="2">Belongs to the metallo-dependent hydrolases superfamily. Hydantoinase/dihydropyrimidinase family.</text>
</comment>
<organism evidence="6 7">
    <name type="scientific">Klebsormidium nitens</name>
    <name type="common">Green alga</name>
    <name type="synonym">Ulothrix nitens</name>
    <dbReference type="NCBI Taxonomy" id="105231"/>
    <lineage>
        <taxon>Eukaryota</taxon>
        <taxon>Viridiplantae</taxon>
        <taxon>Streptophyta</taxon>
        <taxon>Klebsormidiophyceae</taxon>
        <taxon>Klebsormidiales</taxon>
        <taxon>Klebsormidiaceae</taxon>
        <taxon>Klebsormidium</taxon>
    </lineage>
</organism>
<gene>
    <name evidence="6" type="ORF">KFL_006040030</name>
</gene>
<dbReference type="Gene3D" id="3.20.20.140">
    <property type="entry name" value="Metal-dependent hydrolases"/>
    <property type="match status" value="1"/>
</dbReference>
<dbReference type="EMBL" id="DF237553">
    <property type="protein sequence ID" value="GAQ90131.1"/>
    <property type="molecule type" value="Genomic_DNA"/>
</dbReference>
<evidence type="ECO:0000313" key="6">
    <source>
        <dbReference type="EMBL" id="GAQ90131.1"/>
    </source>
</evidence>
<dbReference type="OrthoDB" id="5595695at2759"/>
<dbReference type="GO" id="GO:0004157">
    <property type="term" value="F:dihydropyrimidinase activity"/>
    <property type="evidence" value="ECO:0007669"/>
    <property type="project" value="UniProtKB-EC"/>
</dbReference>
<evidence type="ECO:0000256" key="4">
    <source>
        <dbReference type="ARBA" id="ARBA00039113"/>
    </source>
</evidence>
<evidence type="ECO:0000256" key="3">
    <source>
        <dbReference type="ARBA" id="ARBA00036696"/>
    </source>
</evidence>
<dbReference type="Proteomes" id="UP000054558">
    <property type="component" value="Unassembled WGS sequence"/>
</dbReference>
<evidence type="ECO:0000256" key="1">
    <source>
        <dbReference type="ARBA" id="ARBA00001947"/>
    </source>
</evidence>
<name>A0A1Y1ILV9_KLENI</name>
<dbReference type="EC" id="3.5.2.2" evidence="4"/>
<keyword evidence="7" id="KW-1185">Reference proteome</keyword>
<dbReference type="PANTHER" id="PTHR11647">
    <property type="entry name" value="HYDRANTOINASE/DIHYDROPYRIMIDINASE FAMILY MEMBER"/>
    <property type="match status" value="1"/>
</dbReference>
<dbReference type="InterPro" id="IPR050378">
    <property type="entry name" value="Metallo-dep_Hydrolases_sf"/>
</dbReference>
<dbReference type="Gene3D" id="2.30.40.10">
    <property type="entry name" value="Urease, subunit C, domain 1"/>
    <property type="match status" value="1"/>
</dbReference>
<evidence type="ECO:0000313" key="7">
    <source>
        <dbReference type="Proteomes" id="UP000054558"/>
    </source>
</evidence>
<reference evidence="6 7" key="1">
    <citation type="journal article" date="2014" name="Nat. Commun.">
        <title>Klebsormidium flaccidum genome reveals primary factors for plant terrestrial adaptation.</title>
        <authorList>
            <person name="Hori K."/>
            <person name="Maruyama F."/>
            <person name="Fujisawa T."/>
            <person name="Togashi T."/>
            <person name="Yamamoto N."/>
            <person name="Seo M."/>
            <person name="Sato S."/>
            <person name="Yamada T."/>
            <person name="Mori H."/>
            <person name="Tajima N."/>
            <person name="Moriyama T."/>
            <person name="Ikeuchi M."/>
            <person name="Watanabe M."/>
            <person name="Wada H."/>
            <person name="Kobayashi K."/>
            <person name="Saito M."/>
            <person name="Masuda T."/>
            <person name="Sasaki-Sekimoto Y."/>
            <person name="Mashiguchi K."/>
            <person name="Awai K."/>
            <person name="Shimojima M."/>
            <person name="Masuda S."/>
            <person name="Iwai M."/>
            <person name="Nobusawa T."/>
            <person name="Narise T."/>
            <person name="Kondo S."/>
            <person name="Saito H."/>
            <person name="Sato R."/>
            <person name="Murakawa M."/>
            <person name="Ihara Y."/>
            <person name="Oshima-Yamada Y."/>
            <person name="Ohtaka K."/>
            <person name="Satoh M."/>
            <person name="Sonobe K."/>
            <person name="Ishii M."/>
            <person name="Ohtani R."/>
            <person name="Kanamori-Sato M."/>
            <person name="Honoki R."/>
            <person name="Miyazaki D."/>
            <person name="Mochizuki H."/>
            <person name="Umetsu J."/>
            <person name="Higashi K."/>
            <person name="Shibata D."/>
            <person name="Kamiya Y."/>
            <person name="Sato N."/>
            <person name="Nakamura Y."/>
            <person name="Tabata S."/>
            <person name="Ida S."/>
            <person name="Kurokawa K."/>
            <person name="Ohta H."/>
        </authorList>
    </citation>
    <scope>NUCLEOTIDE SEQUENCE [LARGE SCALE GENOMIC DNA]</scope>
    <source>
        <strain evidence="6 7">NIES-2285</strain>
    </source>
</reference>
<accession>A0A1Y1ILV9</accession>
<dbReference type="SUPFAM" id="SSF51556">
    <property type="entry name" value="Metallo-dependent hydrolases"/>
    <property type="match status" value="1"/>
</dbReference>
<dbReference type="InterPro" id="IPR032466">
    <property type="entry name" value="Metal_Hydrolase"/>
</dbReference>
<dbReference type="AlphaFoldDB" id="A0A1Y1ILV9"/>
<dbReference type="InterPro" id="IPR011059">
    <property type="entry name" value="Metal-dep_hydrolase_composite"/>
</dbReference>
<dbReference type="OMA" id="FIPTHIN"/>